<gene>
    <name evidence="2" type="ORF">DYE49_02655</name>
</gene>
<evidence type="ECO:0000256" key="1">
    <source>
        <dbReference type="SAM" id="Coils"/>
    </source>
</evidence>
<proteinExistence type="predicted"/>
<dbReference type="AlphaFoldDB" id="A0A7M1XIJ7"/>
<name>A0A7M1XIJ7_9SPIR</name>
<organism evidence="2 3">
    <name type="scientific">Treponema rectale</name>
    <dbReference type="NCBI Taxonomy" id="744512"/>
    <lineage>
        <taxon>Bacteria</taxon>
        <taxon>Pseudomonadati</taxon>
        <taxon>Spirochaetota</taxon>
        <taxon>Spirochaetia</taxon>
        <taxon>Spirochaetales</taxon>
        <taxon>Treponemataceae</taxon>
        <taxon>Treponema</taxon>
    </lineage>
</organism>
<reference evidence="2 3" key="1">
    <citation type="submission" date="2018-08" db="EMBL/GenBank/DDBJ databases">
        <title>The first complete genome of Treponema rectale (CHPAT), a commensal spirochete of the bovine rectum.</title>
        <authorList>
            <person name="Staton G.J."/>
            <person name="Clegg S.R."/>
            <person name="Carter S.D."/>
            <person name="Radford A.D."/>
            <person name="Darby A."/>
            <person name="Hall N."/>
            <person name="Birtles R.J."/>
            <person name="Evans N.J."/>
        </authorList>
    </citation>
    <scope>NUCLEOTIDE SEQUENCE [LARGE SCALE GENOMIC DNA]</scope>
    <source>
        <strain evidence="2 3">CHPA</strain>
    </source>
</reference>
<dbReference type="Proteomes" id="UP000593591">
    <property type="component" value="Chromosome"/>
</dbReference>
<protein>
    <submittedName>
        <fullName evidence="2">Uncharacterized protein</fullName>
    </submittedName>
</protein>
<dbReference type="KEGG" id="trc:DYE49_02655"/>
<dbReference type="EMBL" id="CP031517">
    <property type="protein sequence ID" value="QOS39414.1"/>
    <property type="molecule type" value="Genomic_DNA"/>
</dbReference>
<evidence type="ECO:0000313" key="2">
    <source>
        <dbReference type="EMBL" id="QOS39414.1"/>
    </source>
</evidence>
<feature type="coiled-coil region" evidence="1">
    <location>
        <begin position="442"/>
        <end position="497"/>
    </location>
</feature>
<evidence type="ECO:0000313" key="3">
    <source>
        <dbReference type="Proteomes" id="UP000593591"/>
    </source>
</evidence>
<accession>A0A7M1XIJ7</accession>
<sequence>MDELDIAFKAFQEFSEQVVKVPEIRNFMTEMRTNANVEERLECFTSVCKIDEDWVNAIKDALPYVSNAVMENRQFVRNDGEVLPIEKIKTVGKDSIVDLSKHSNYITRAPGEDGKIIPDKLMMPLKENDFAVYENRFLYSLLIYLCQFIEIRLNEILAITGKYHATTILNKHHATTTRNLTFQLTFEDTRYNDPNVASNNESADALNIIKSCLNDAKLLLMTPLMKEVSKAPMVHAPIVKTNVFKFDHNFKNSLALYEFLTGYTKKGFEVENVSVKTSPFKEKMSESYAEIVYLTSYLTYLYGNKMEHFAKKRYEANEKKRKEEEENHFLAEIRRIGKDIKEANVTPEEYVLMLQKGQKILEKKLLLKDQEVIDAKNSIEEKMREVNVEFVQRVNDEKARLDYEYKIKNEEYMALVKAKEDSLDNTIREKEEDCQRRIAEIYQEKEDYLSSYKDNVNSLKEEINRLKDELDLKNQSLQEKENQISQMDASFKEEKRILQSLADITRFTNGEDISNDHIGKDEFAELELQKEAFERYYEEVWKNNKKFIRKEIYASEKYKRGKKGKKFFLDKKSDKEDFSKPSEDPK</sequence>
<keyword evidence="1" id="KW-0175">Coiled coil</keyword>